<evidence type="ECO:0000313" key="3">
    <source>
        <dbReference type="Proteomes" id="UP000219338"/>
    </source>
</evidence>
<dbReference type="Proteomes" id="UP000219338">
    <property type="component" value="Unassembled WGS sequence"/>
</dbReference>
<dbReference type="AlphaFoldDB" id="A0A284S6W0"/>
<sequence length="170" mass="18281">MGESLPFTPNLDHSSIHSPILPLPSNGDLRRECLSSTVEQKWNMRDPEAMAAGTRCCGGRKSQNIDVVPRPTPSTLSPHFLPSVRLYLNDGKRQREVAGPLKAGMIIAASADLSTRHASAAKGQHGGSAALVVLDNGKGARAWRGMCHVYPASECTVFISATVLQYSQHH</sequence>
<protein>
    <submittedName>
        <fullName evidence="2">Uncharacterized protein</fullName>
    </submittedName>
</protein>
<accession>A0A284S6W0</accession>
<reference evidence="3" key="1">
    <citation type="journal article" date="2017" name="Nat. Ecol. Evol.">
        <title>Genome expansion and lineage-specific genetic innovations in the forest pathogenic fungi Armillaria.</title>
        <authorList>
            <person name="Sipos G."/>
            <person name="Prasanna A.N."/>
            <person name="Walter M.C."/>
            <person name="O'Connor E."/>
            <person name="Balint B."/>
            <person name="Krizsan K."/>
            <person name="Kiss B."/>
            <person name="Hess J."/>
            <person name="Varga T."/>
            <person name="Slot J."/>
            <person name="Riley R."/>
            <person name="Boka B."/>
            <person name="Rigling D."/>
            <person name="Barry K."/>
            <person name="Lee J."/>
            <person name="Mihaltcheva S."/>
            <person name="LaButti K."/>
            <person name="Lipzen A."/>
            <person name="Waldron R."/>
            <person name="Moloney N.M."/>
            <person name="Sperisen C."/>
            <person name="Kredics L."/>
            <person name="Vagvoelgyi C."/>
            <person name="Patrignani A."/>
            <person name="Fitzpatrick D."/>
            <person name="Nagy I."/>
            <person name="Doyle S."/>
            <person name="Anderson J.B."/>
            <person name="Grigoriev I.V."/>
            <person name="Gueldener U."/>
            <person name="Muensterkoetter M."/>
            <person name="Nagy L.G."/>
        </authorList>
    </citation>
    <scope>NUCLEOTIDE SEQUENCE [LARGE SCALE GENOMIC DNA]</scope>
    <source>
        <strain evidence="3">C18/9</strain>
    </source>
</reference>
<name>A0A284S6W0_ARMOS</name>
<feature type="region of interest" description="Disordered" evidence="1">
    <location>
        <begin position="1"/>
        <end position="23"/>
    </location>
</feature>
<evidence type="ECO:0000313" key="2">
    <source>
        <dbReference type="EMBL" id="SJL16743.1"/>
    </source>
</evidence>
<gene>
    <name evidence="2" type="ORF">ARMOST_20272</name>
</gene>
<organism evidence="2 3">
    <name type="scientific">Armillaria ostoyae</name>
    <name type="common">Armillaria root rot fungus</name>
    <dbReference type="NCBI Taxonomy" id="47428"/>
    <lineage>
        <taxon>Eukaryota</taxon>
        <taxon>Fungi</taxon>
        <taxon>Dikarya</taxon>
        <taxon>Basidiomycota</taxon>
        <taxon>Agaricomycotina</taxon>
        <taxon>Agaricomycetes</taxon>
        <taxon>Agaricomycetidae</taxon>
        <taxon>Agaricales</taxon>
        <taxon>Marasmiineae</taxon>
        <taxon>Physalacriaceae</taxon>
        <taxon>Armillaria</taxon>
    </lineage>
</organism>
<dbReference type="EMBL" id="FUEG01000037">
    <property type="protein sequence ID" value="SJL16743.1"/>
    <property type="molecule type" value="Genomic_DNA"/>
</dbReference>
<evidence type="ECO:0000256" key="1">
    <source>
        <dbReference type="SAM" id="MobiDB-lite"/>
    </source>
</evidence>
<proteinExistence type="predicted"/>
<keyword evidence="3" id="KW-1185">Reference proteome</keyword>